<evidence type="ECO:0008006" key="12">
    <source>
        <dbReference type="Google" id="ProtNLM"/>
    </source>
</evidence>
<dbReference type="Proteomes" id="UP000494256">
    <property type="component" value="Unassembled WGS sequence"/>
</dbReference>
<comment type="similarity">
    <text evidence="1">Belongs to the AB hydrolase superfamily. Lipase family.</text>
</comment>
<dbReference type="FunFam" id="3.40.50.1820:FF:000021">
    <property type="entry name" value="Lipase"/>
    <property type="match status" value="1"/>
</dbReference>
<dbReference type="OrthoDB" id="6777263at2759"/>
<evidence type="ECO:0000259" key="9">
    <source>
        <dbReference type="Pfam" id="PF12146"/>
    </source>
</evidence>
<dbReference type="PANTHER" id="PTHR11005">
    <property type="entry name" value="LYSOSOMAL ACID LIPASE-RELATED"/>
    <property type="match status" value="1"/>
</dbReference>
<dbReference type="GO" id="GO:0016787">
    <property type="term" value="F:hydrolase activity"/>
    <property type="evidence" value="ECO:0007669"/>
    <property type="project" value="UniProtKB-KW"/>
</dbReference>
<evidence type="ECO:0000256" key="7">
    <source>
        <dbReference type="SAM" id="SignalP"/>
    </source>
</evidence>
<evidence type="ECO:0000256" key="5">
    <source>
        <dbReference type="ARBA" id="ARBA00023098"/>
    </source>
</evidence>
<evidence type="ECO:0000313" key="11">
    <source>
        <dbReference type="Proteomes" id="UP000494256"/>
    </source>
</evidence>
<dbReference type="InterPro" id="IPR029058">
    <property type="entry name" value="AB_hydrolase_fold"/>
</dbReference>
<keyword evidence="5" id="KW-0443">Lipid metabolism</keyword>
<evidence type="ECO:0000256" key="3">
    <source>
        <dbReference type="ARBA" id="ARBA00022801"/>
    </source>
</evidence>
<reference evidence="10 11" key="1">
    <citation type="submission" date="2020-04" db="EMBL/GenBank/DDBJ databases">
        <authorList>
            <person name="Wallbank WR R."/>
            <person name="Pardo Diaz C."/>
            <person name="Kozak K."/>
            <person name="Martin S."/>
            <person name="Jiggins C."/>
            <person name="Moest M."/>
            <person name="Warren A I."/>
            <person name="Byers J.R.P. K."/>
            <person name="Montejo-Kovacevich G."/>
            <person name="Yen C E."/>
        </authorList>
    </citation>
    <scope>NUCLEOTIDE SEQUENCE [LARGE SCALE GENOMIC DNA]</scope>
</reference>
<feature type="signal peptide" evidence="7">
    <location>
        <begin position="1"/>
        <end position="16"/>
    </location>
</feature>
<comment type="caution">
    <text evidence="10">The sequence shown here is derived from an EMBL/GenBank/DDBJ whole genome shotgun (WGS) entry which is preliminary data.</text>
</comment>
<keyword evidence="3" id="KW-0378">Hydrolase</keyword>
<keyword evidence="4" id="KW-0442">Lipid degradation</keyword>
<keyword evidence="6" id="KW-0325">Glycoprotein</keyword>
<keyword evidence="2 7" id="KW-0732">Signal</keyword>
<dbReference type="Pfam" id="PF12146">
    <property type="entry name" value="Hydrolase_4"/>
    <property type="match status" value="1"/>
</dbReference>
<protein>
    <recommendedName>
        <fullName evidence="12">Triacylglycerol lipase</fullName>
    </recommendedName>
</protein>
<gene>
    <name evidence="10" type="ORF">APLA_LOCUS1472</name>
</gene>
<name>A0A8S0YVN5_ARCPL</name>
<evidence type="ECO:0000256" key="2">
    <source>
        <dbReference type="ARBA" id="ARBA00022729"/>
    </source>
</evidence>
<dbReference type="Gene3D" id="3.40.50.1820">
    <property type="entry name" value="alpha/beta hydrolase"/>
    <property type="match status" value="1"/>
</dbReference>
<evidence type="ECO:0000256" key="4">
    <source>
        <dbReference type="ARBA" id="ARBA00022963"/>
    </source>
</evidence>
<organism evidence="10 11">
    <name type="scientific">Arctia plantaginis</name>
    <name type="common">Wood tiger moth</name>
    <name type="synonym">Phalaena plantaginis</name>
    <dbReference type="NCBI Taxonomy" id="874455"/>
    <lineage>
        <taxon>Eukaryota</taxon>
        <taxon>Metazoa</taxon>
        <taxon>Ecdysozoa</taxon>
        <taxon>Arthropoda</taxon>
        <taxon>Hexapoda</taxon>
        <taxon>Insecta</taxon>
        <taxon>Pterygota</taxon>
        <taxon>Neoptera</taxon>
        <taxon>Endopterygota</taxon>
        <taxon>Lepidoptera</taxon>
        <taxon>Glossata</taxon>
        <taxon>Ditrysia</taxon>
        <taxon>Noctuoidea</taxon>
        <taxon>Erebidae</taxon>
        <taxon>Arctiinae</taxon>
        <taxon>Arctia</taxon>
    </lineage>
</organism>
<feature type="domain" description="Partial AB-hydrolase lipase" evidence="8">
    <location>
        <begin position="129"/>
        <end position="187"/>
    </location>
</feature>
<feature type="domain" description="Serine aminopeptidase S33" evidence="9">
    <location>
        <begin position="191"/>
        <end position="312"/>
    </location>
</feature>
<dbReference type="GO" id="GO:0016042">
    <property type="term" value="P:lipid catabolic process"/>
    <property type="evidence" value="ECO:0007669"/>
    <property type="project" value="UniProtKB-KW"/>
</dbReference>
<accession>A0A8S0YVN5</accession>
<evidence type="ECO:0000313" key="10">
    <source>
        <dbReference type="EMBL" id="CAB3223566.1"/>
    </source>
</evidence>
<evidence type="ECO:0000256" key="6">
    <source>
        <dbReference type="ARBA" id="ARBA00023180"/>
    </source>
</evidence>
<sequence length="503" mass="57667">MDVLVLLLLLSTTIQSATPDSWSLPNFDYIFKEPPTIKDFFERGDKMKSFVKSSYNDALKMKGSVDNYVEEQQKKITHKWNDFVEEHDWSNYVEDMRDSSRKISDTWSYVPEGENPPMLENPDVVLTVPSIISRHGYLCETHSVISKGYVLNIHRIPHSKNSKNVSSKTVLLQHGLFASSADWIINGPGKGLAYVLADAGYDVWMTNIRGNRYSKEHVFYKSDSKSYWDFSWHDVALYDIPEIIDYIFNIKGESTKITYIGHSMGTTILFAMLTMKPEYNNKLTAGFALAPVVFLSDMKSPLKSLAPIAAHLASMDMLQGIYEFIPKKSALGKISDSCNVQNMDSLVCQNVVFYMCGFNERQFNKTLLPVLLAHLGTGTSWKTAVHFSQEILSEGRFQRFDYGYYYNKKIYGTRTPPEYDLSKVTLPIKLFWSRNDLLSSEKDVLALSEKLPTKPEMFLVPDAQFNHLDYLWAIDAPRLLNNEILESLNTHMNNNKYSFSIRF</sequence>
<evidence type="ECO:0000259" key="8">
    <source>
        <dbReference type="Pfam" id="PF04083"/>
    </source>
</evidence>
<dbReference type="InterPro" id="IPR006693">
    <property type="entry name" value="AB_hydrolase_lipase"/>
</dbReference>
<dbReference type="InterPro" id="IPR022742">
    <property type="entry name" value="Hydrolase_4"/>
</dbReference>
<evidence type="ECO:0000256" key="1">
    <source>
        <dbReference type="ARBA" id="ARBA00010701"/>
    </source>
</evidence>
<dbReference type="AlphaFoldDB" id="A0A8S0YVN5"/>
<dbReference type="SUPFAM" id="SSF53474">
    <property type="entry name" value="alpha/beta-Hydrolases"/>
    <property type="match status" value="1"/>
</dbReference>
<proteinExistence type="inferred from homology"/>
<dbReference type="Pfam" id="PF04083">
    <property type="entry name" value="Abhydro_lipase"/>
    <property type="match status" value="1"/>
</dbReference>
<dbReference type="EMBL" id="CADEBD010000171">
    <property type="protein sequence ID" value="CAB3223566.1"/>
    <property type="molecule type" value="Genomic_DNA"/>
</dbReference>
<feature type="chain" id="PRO_5035905270" description="Triacylglycerol lipase" evidence="7">
    <location>
        <begin position="17"/>
        <end position="503"/>
    </location>
</feature>